<dbReference type="InterPro" id="IPR031656">
    <property type="entry name" value="DAO_C"/>
</dbReference>
<dbReference type="GO" id="GO:0016491">
    <property type="term" value="F:oxidoreductase activity"/>
    <property type="evidence" value="ECO:0007669"/>
    <property type="project" value="UniProtKB-KW"/>
</dbReference>
<keyword evidence="5 8" id="KW-0560">Oxidoreductase</keyword>
<proteinExistence type="inferred from homology"/>
<comment type="similarity">
    <text evidence="2">Belongs to the FAD-dependent glycerol-3-phosphate dehydrogenase family.</text>
</comment>
<evidence type="ECO:0000259" key="7">
    <source>
        <dbReference type="Pfam" id="PF16901"/>
    </source>
</evidence>
<dbReference type="PANTHER" id="PTHR11985:SF15">
    <property type="entry name" value="GLYCEROL-3-PHOSPHATE DEHYDROGENASE, MITOCHONDRIAL"/>
    <property type="match status" value="1"/>
</dbReference>
<name>A0ABD5K0Q7_9HYPH</name>
<feature type="domain" description="Alpha-glycerophosphate oxidase C-terminal" evidence="7">
    <location>
        <begin position="425"/>
        <end position="546"/>
    </location>
</feature>
<dbReference type="SUPFAM" id="SSF51905">
    <property type="entry name" value="FAD/NAD(P)-binding domain"/>
    <property type="match status" value="1"/>
</dbReference>
<dbReference type="InterPro" id="IPR006076">
    <property type="entry name" value="FAD-dep_OxRdtase"/>
</dbReference>
<gene>
    <name evidence="8" type="ORF">WIX40_21000</name>
</gene>
<dbReference type="EC" id="1.-.-.-" evidence="8"/>
<dbReference type="Gene3D" id="3.50.50.60">
    <property type="entry name" value="FAD/NAD(P)-binding domain"/>
    <property type="match status" value="1"/>
</dbReference>
<comment type="caution">
    <text evidence="8">The sequence shown here is derived from an EMBL/GenBank/DDBJ whole genome shotgun (WGS) entry which is preliminary data.</text>
</comment>
<dbReference type="InterPro" id="IPR000447">
    <property type="entry name" value="G3P_DH_FAD-dep"/>
</dbReference>
<evidence type="ECO:0000256" key="2">
    <source>
        <dbReference type="ARBA" id="ARBA00007330"/>
    </source>
</evidence>
<evidence type="ECO:0000256" key="3">
    <source>
        <dbReference type="ARBA" id="ARBA00022630"/>
    </source>
</evidence>
<comment type="cofactor">
    <cofactor evidence="1">
        <name>FAD</name>
        <dbReference type="ChEBI" id="CHEBI:57692"/>
    </cofactor>
</comment>
<feature type="domain" description="FAD dependent oxidoreductase" evidence="6">
    <location>
        <begin position="25"/>
        <end position="364"/>
    </location>
</feature>
<evidence type="ECO:0000313" key="9">
    <source>
        <dbReference type="Proteomes" id="UP001362311"/>
    </source>
</evidence>
<dbReference type="PRINTS" id="PR01001">
    <property type="entry name" value="FADG3PDH"/>
</dbReference>
<evidence type="ECO:0000256" key="4">
    <source>
        <dbReference type="ARBA" id="ARBA00022827"/>
    </source>
</evidence>
<sequence length="575" mass="63346">MTESRKSASGERDPRFASLSDSYSVVIIGGGINGCGLFRDLCEQNIDCLLIDKNDFCSGASAAPSRLIHGGIKYLETGEFRLVRQSAFERNLLLQNAPHYVKPIETLLPVYSKFGGIVSSFKRFLGLKSRLTDRGAIIIAIGLHLYDFLGRRFKSMPRHQMLSKKAALSKFPLLTSQIRSLGVYHEAKISHAERLGLELIVDGLKANAMAKAMNYVEIEDAGEQGITISSALKNDRKTIRAGIIVNAGGAWIDKINKSLGLSTQFIGGNKGSHLIVKNQALYEALQGRMVYYGSADGRVNLLYPFMGNVLIGSTDIPQRDVESATCSQSEIDYMIETTREVFPTIPISPHEVMLTYCGVRPLPASDASDPGDVSRDHSIAIRKLPGTNIDVMSLIGGKWTTFRGFSQEVADLILARMGKPRIRDTADLKIGGGANFPPDQKARIDYIEKLTTKSALLSNRVSVLFERYGTKCEQYIENLSGGEELLSSCPSYSVEELRWIAQNEHVIRLSDVLFRRTEIVLSGSLTEDVVEETAQIIALILGWDEYKTGLEKGDVRSTAARNSISLRQIDAATYC</sequence>
<dbReference type="PANTHER" id="PTHR11985">
    <property type="entry name" value="GLYCEROL-3-PHOSPHATE DEHYDROGENASE"/>
    <property type="match status" value="1"/>
</dbReference>
<dbReference type="EMBL" id="JBBHKQ010000002">
    <property type="protein sequence ID" value="MEJ5902569.1"/>
    <property type="molecule type" value="Genomic_DNA"/>
</dbReference>
<accession>A0ABD5K0Q7</accession>
<reference evidence="8 9" key="1">
    <citation type="submission" date="2024-03" db="EMBL/GenBank/DDBJ databases">
        <title>Reference genomes for the five species model microbial community.</title>
        <authorList>
            <person name="Padfield D."/>
        </authorList>
    </citation>
    <scope>NUCLEOTIDE SEQUENCE [LARGE SCALE GENOMIC DNA]</scope>
    <source>
        <strain evidence="8 9">AB1</strain>
    </source>
</reference>
<keyword evidence="3" id="KW-0285">Flavoprotein</keyword>
<evidence type="ECO:0000313" key="8">
    <source>
        <dbReference type="EMBL" id="MEJ5902569.1"/>
    </source>
</evidence>
<dbReference type="RefSeq" id="WP_339441935.1">
    <property type="nucleotide sequence ID" value="NZ_JBBHKQ010000002.1"/>
</dbReference>
<evidence type="ECO:0000256" key="5">
    <source>
        <dbReference type="ARBA" id="ARBA00023002"/>
    </source>
</evidence>
<dbReference type="InterPro" id="IPR036188">
    <property type="entry name" value="FAD/NAD-bd_sf"/>
</dbReference>
<protein>
    <submittedName>
        <fullName evidence="8">Glycerol-3-phosphate dehydrogenase/oxidase</fullName>
        <ecNumber evidence="8">1.-.-.-</ecNumber>
    </submittedName>
</protein>
<evidence type="ECO:0000259" key="6">
    <source>
        <dbReference type="Pfam" id="PF01266"/>
    </source>
</evidence>
<dbReference type="Pfam" id="PF01266">
    <property type="entry name" value="DAO"/>
    <property type="match status" value="1"/>
</dbReference>
<dbReference type="Proteomes" id="UP001362311">
    <property type="component" value="Unassembled WGS sequence"/>
</dbReference>
<organism evidence="8 9">
    <name type="scientific">Ochrobactrum teleogrylli</name>
    <dbReference type="NCBI Taxonomy" id="2479765"/>
    <lineage>
        <taxon>Bacteria</taxon>
        <taxon>Pseudomonadati</taxon>
        <taxon>Pseudomonadota</taxon>
        <taxon>Alphaproteobacteria</taxon>
        <taxon>Hyphomicrobiales</taxon>
        <taxon>Brucellaceae</taxon>
        <taxon>Brucella/Ochrobactrum group</taxon>
        <taxon>Ochrobactrum</taxon>
    </lineage>
</organism>
<evidence type="ECO:0000256" key="1">
    <source>
        <dbReference type="ARBA" id="ARBA00001974"/>
    </source>
</evidence>
<dbReference type="AlphaFoldDB" id="A0ABD5K0Q7"/>
<dbReference type="Pfam" id="PF16901">
    <property type="entry name" value="DAO_C"/>
    <property type="match status" value="1"/>
</dbReference>
<keyword evidence="4" id="KW-0274">FAD</keyword>
<dbReference type="Gene3D" id="3.30.9.10">
    <property type="entry name" value="D-Amino Acid Oxidase, subunit A, domain 2"/>
    <property type="match status" value="1"/>
</dbReference>
<dbReference type="Gene3D" id="1.10.8.870">
    <property type="entry name" value="Alpha-glycerophosphate oxidase, cap domain"/>
    <property type="match status" value="1"/>
</dbReference>
<dbReference type="InterPro" id="IPR038299">
    <property type="entry name" value="DAO_C_sf"/>
</dbReference>